<dbReference type="InterPro" id="IPR050471">
    <property type="entry name" value="AB_hydrolase"/>
</dbReference>
<evidence type="ECO:0000313" key="2">
    <source>
        <dbReference type="EMBL" id="NYE49324.1"/>
    </source>
</evidence>
<dbReference type="SUPFAM" id="SSF53474">
    <property type="entry name" value="alpha/beta-Hydrolases"/>
    <property type="match status" value="1"/>
</dbReference>
<dbReference type="GO" id="GO:0003824">
    <property type="term" value="F:catalytic activity"/>
    <property type="evidence" value="ECO:0007669"/>
    <property type="project" value="UniProtKB-ARBA"/>
</dbReference>
<dbReference type="InterPro" id="IPR000073">
    <property type="entry name" value="AB_hydrolase_1"/>
</dbReference>
<evidence type="ECO:0000313" key="3">
    <source>
        <dbReference type="Proteomes" id="UP000589036"/>
    </source>
</evidence>
<feature type="domain" description="AB hydrolase-1" evidence="1">
    <location>
        <begin position="36"/>
        <end position="299"/>
    </location>
</feature>
<dbReference type="PANTHER" id="PTHR43433:SF5">
    <property type="entry name" value="AB HYDROLASE-1 DOMAIN-CONTAINING PROTEIN"/>
    <property type="match status" value="1"/>
</dbReference>
<dbReference type="EMBL" id="JACCCC010000001">
    <property type="protein sequence ID" value="NYE49324.1"/>
    <property type="molecule type" value="Genomic_DNA"/>
</dbReference>
<dbReference type="Pfam" id="PF12697">
    <property type="entry name" value="Abhydrolase_6"/>
    <property type="match status" value="1"/>
</dbReference>
<keyword evidence="3" id="KW-1185">Reference proteome</keyword>
<dbReference type="RefSeq" id="WP_179645005.1">
    <property type="nucleotide sequence ID" value="NZ_BAAAYY010000031.1"/>
</dbReference>
<dbReference type="Gene3D" id="3.40.50.1820">
    <property type="entry name" value="alpha/beta hydrolase"/>
    <property type="match status" value="1"/>
</dbReference>
<organism evidence="2 3">
    <name type="scientific">Spinactinospora alkalitolerans</name>
    <dbReference type="NCBI Taxonomy" id="687207"/>
    <lineage>
        <taxon>Bacteria</taxon>
        <taxon>Bacillati</taxon>
        <taxon>Actinomycetota</taxon>
        <taxon>Actinomycetes</taxon>
        <taxon>Streptosporangiales</taxon>
        <taxon>Nocardiopsidaceae</taxon>
        <taxon>Spinactinospora</taxon>
    </lineage>
</organism>
<dbReference type="Proteomes" id="UP000589036">
    <property type="component" value="Unassembled WGS sequence"/>
</dbReference>
<name>A0A852U5H0_9ACTN</name>
<reference evidence="2 3" key="1">
    <citation type="submission" date="2020-07" db="EMBL/GenBank/DDBJ databases">
        <title>Sequencing the genomes of 1000 actinobacteria strains.</title>
        <authorList>
            <person name="Klenk H.-P."/>
        </authorList>
    </citation>
    <scope>NUCLEOTIDE SEQUENCE [LARGE SCALE GENOMIC DNA]</scope>
    <source>
        <strain evidence="2 3">CXB654</strain>
    </source>
</reference>
<comment type="caution">
    <text evidence="2">The sequence shown here is derived from an EMBL/GenBank/DDBJ whole genome shotgun (WGS) entry which is preliminary data.</text>
</comment>
<dbReference type="AlphaFoldDB" id="A0A852U5H0"/>
<evidence type="ECO:0000259" key="1">
    <source>
        <dbReference type="Pfam" id="PF12697"/>
    </source>
</evidence>
<proteinExistence type="predicted"/>
<dbReference type="InterPro" id="IPR029058">
    <property type="entry name" value="AB_hydrolase_fold"/>
</dbReference>
<sequence>MPPLRNVVETTRTVTTPDGAALRVHARGPEDAPLTVVLAHGWTLTADTWRSQATALVSGRLGLPCGAVRVISWEQRGHGGSTLGGHPLSVDLLGEDLAHVIDASAPSGPVVLGGHSMGGMTIMALAAARPGFVAERVAGVALVSTSAGHLDTGLPGHPLRARVAAACRRGLMDTLVRFPERAERLRAVVPPRLALHRAAVGRLLFGPGADPLWVRDCAELVHATPADVIGAFYPALMAHDKIWRLRALREVPVSILSGTADRLTPVRHARALARALPGARLEVLPGRGHMLPLEAADVVGDHLARLCREAADGSEHR</sequence>
<protein>
    <submittedName>
        <fullName evidence="2">Pimeloyl-ACP methyl ester carboxylesterase</fullName>
    </submittedName>
</protein>
<dbReference type="PANTHER" id="PTHR43433">
    <property type="entry name" value="HYDROLASE, ALPHA/BETA FOLD FAMILY PROTEIN"/>
    <property type="match status" value="1"/>
</dbReference>
<accession>A0A852U5H0</accession>
<gene>
    <name evidence="2" type="ORF">HDA32_004444</name>
</gene>